<reference evidence="3" key="1">
    <citation type="submission" date="2025-08" db="UniProtKB">
        <authorList>
            <consortium name="RefSeq"/>
        </authorList>
    </citation>
    <scope>IDENTIFICATION</scope>
    <source>
        <strain evidence="3">15112-1751.03</strain>
        <tissue evidence="3">Whole Adult</tissue>
    </source>
</reference>
<dbReference type="GeneID" id="117565654"/>
<evidence type="ECO:0000313" key="2">
    <source>
        <dbReference type="Proteomes" id="UP000515160"/>
    </source>
</evidence>
<name>A0A6P8WN42_DROAB</name>
<organism evidence="2 3">
    <name type="scientific">Drosophila albomicans</name>
    <name type="common">Fruit fly</name>
    <dbReference type="NCBI Taxonomy" id="7291"/>
    <lineage>
        <taxon>Eukaryota</taxon>
        <taxon>Metazoa</taxon>
        <taxon>Ecdysozoa</taxon>
        <taxon>Arthropoda</taxon>
        <taxon>Hexapoda</taxon>
        <taxon>Insecta</taxon>
        <taxon>Pterygota</taxon>
        <taxon>Neoptera</taxon>
        <taxon>Endopterygota</taxon>
        <taxon>Diptera</taxon>
        <taxon>Brachycera</taxon>
        <taxon>Muscomorpha</taxon>
        <taxon>Ephydroidea</taxon>
        <taxon>Drosophilidae</taxon>
        <taxon>Drosophila</taxon>
    </lineage>
</organism>
<evidence type="ECO:0000313" key="3">
    <source>
        <dbReference type="RefSeq" id="XP_034100763.1"/>
    </source>
</evidence>
<accession>A0A6P8WN42</accession>
<proteinExistence type="predicted"/>
<gene>
    <name evidence="3" type="primary">LOC117565654</name>
</gene>
<feature type="compositionally biased region" description="Basic residues" evidence="1">
    <location>
        <begin position="63"/>
        <end position="89"/>
    </location>
</feature>
<dbReference type="RefSeq" id="XP_034100763.1">
    <property type="nucleotide sequence ID" value="XM_034244872.2"/>
</dbReference>
<feature type="region of interest" description="Disordered" evidence="1">
    <location>
        <begin position="58"/>
        <end position="115"/>
    </location>
</feature>
<dbReference type="AlphaFoldDB" id="A0A6P8WN42"/>
<protein>
    <submittedName>
        <fullName evidence="3">Uncharacterized protein LOC117565654</fullName>
    </submittedName>
</protein>
<keyword evidence="2" id="KW-1185">Reference proteome</keyword>
<sequence>MENQGENAQESPIDKVVMALYEYDRLVRESYEKCFNTIIRLTEERNLLKSMNRMYEEREMKRVQRKKKRRLKRQAKKKRAKEFAKKKRAKELTQLKQEVNSTSKTTIIQLGKAEP</sequence>
<dbReference type="Proteomes" id="UP000515160">
    <property type="component" value="Chromosome 2L"/>
</dbReference>
<evidence type="ECO:0000256" key="1">
    <source>
        <dbReference type="SAM" id="MobiDB-lite"/>
    </source>
</evidence>
<feature type="compositionally biased region" description="Polar residues" evidence="1">
    <location>
        <begin position="94"/>
        <end position="108"/>
    </location>
</feature>